<evidence type="ECO:0000313" key="13">
    <source>
        <dbReference type="Proteomes" id="UP000295063"/>
    </source>
</evidence>
<dbReference type="CDD" id="cd02439">
    <property type="entry name" value="DMB-PRT_CobT"/>
    <property type="match status" value="1"/>
</dbReference>
<evidence type="ECO:0000256" key="11">
    <source>
        <dbReference type="HAMAP-Rule" id="MF_00230"/>
    </source>
</evidence>
<dbReference type="AlphaFoldDB" id="A0A4R1Q1G0"/>
<dbReference type="UniPathway" id="UPA00061">
    <property type="reaction ID" value="UER00516"/>
</dbReference>
<accession>A0A4R1Q1G0</accession>
<evidence type="ECO:0000256" key="2">
    <source>
        <dbReference type="ARBA" id="ARBA00005049"/>
    </source>
</evidence>
<sequence length="363" mass="37448">MIEEAVSLIRPLNKEAMEKCQLRLDNLTKPLNSLHSFEHLALQMAGITGNPRPRNIGKSIILMAADHGVAAEGVSAYPQQVTAEMVKSYLNGGTAIEIFAGHVGAKLVLVDIGVATEVPPALGLYQEKIAYGTGNIAAGQAMTREQACKAIEVGIRLARQEIEKGARVLGLGEMGIANTTSGTAIVACYSSKTPQELCGRGTGISDAIFATKISVIERALKVNQPDANDPIDVVSKVGGLEIAGLAGVILGAASGGAAVVLDGLITTAAALIAVKIAPNVKDYLIGSHISTEPAHQVALDIIGVPAHLHLDMRLGEGTGAALGMSLINAALHVINDMKTFGEAAVAVAQDGPGALKQTQNVID</sequence>
<dbReference type="RefSeq" id="WP_132077629.1">
    <property type="nucleotide sequence ID" value="NZ_SLUI01000004.1"/>
</dbReference>
<comment type="caution">
    <text evidence="12">The sequence shown here is derived from an EMBL/GenBank/DDBJ whole genome shotgun (WGS) entry which is preliminary data.</text>
</comment>
<dbReference type="SUPFAM" id="SSF52733">
    <property type="entry name" value="Nicotinate mononucleotide:5,6-dimethylbenzimidazole phosphoribosyltransferase (CobT)"/>
    <property type="match status" value="1"/>
</dbReference>
<evidence type="ECO:0000256" key="7">
    <source>
        <dbReference type="ARBA" id="ARBA00022676"/>
    </source>
</evidence>
<comment type="similarity">
    <text evidence="3 11">Belongs to the CobT family.</text>
</comment>
<dbReference type="Proteomes" id="UP000295063">
    <property type="component" value="Unassembled WGS sequence"/>
</dbReference>
<reference evidence="12 13" key="1">
    <citation type="submission" date="2019-03" db="EMBL/GenBank/DDBJ databases">
        <title>Genomic Encyclopedia of Type Strains, Phase IV (KMG-IV): sequencing the most valuable type-strain genomes for metagenomic binning, comparative biology and taxonomic classification.</title>
        <authorList>
            <person name="Goeker M."/>
        </authorList>
    </citation>
    <scope>NUCLEOTIDE SEQUENCE [LARGE SCALE GENOMIC DNA]</scope>
    <source>
        <strain evidence="12 13">DSM 15969</strain>
    </source>
</reference>
<dbReference type="EMBL" id="SLUI01000004">
    <property type="protein sequence ID" value="TCL38126.1"/>
    <property type="molecule type" value="Genomic_DNA"/>
</dbReference>
<gene>
    <name evidence="11" type="primary">cobT</name>
    <name evidence="12" type="ORF">EV210_10493</name>
</gene>
<evidence type="ECO:0000256" key="8">
    <source>
        <dbReference type="ARBA" id="ARBA00022679"/>
    </source>
</evidence>
<dbReference type="InterPro" id="IPR023195">
    <property type="entry name" value="Nict_dMeBzImd_PRibTrfase_N"/>
</dbReference>
<protein>
    <recommendedName>
        <fullName evidence="5 11">Nicotinate-nucleotide--dimethylbenzimidazole phosphoribosyltransferase</fullName>
        <shortName evidence="11">NN:DBI PRT</shortName>
        <ecNumber evidence="4 11">2.4.2.21</ecNumber>
    </recommendedName>
    <alternativeName>
        <fullName evidence="9 11">N(1)-alpha-phosphoribosyltransferase</fullName>
    </alternativeName>
</protein>
<dbReference type="EC" id="2.4.2.21" evidence="4 11"/>
<dbReference type="PANTHER" id="PTHR43463">
    <property type="entry name" value="NICOTINATE-NUCLEOTIDE--DIMETHYLBENZIMIDAZOLE PHOSPHORIBOSYLTRANSFERASE"/>
    <property type="match status" value="1"/>
</dbReference>
<keyword evidence="6 11" id="KW-0169">Cobalamin biosynthesis</keyword>
<evidence type="ECO:0000256" key="10">
    <source>
        <dbReference type="ARBA" id="ARBA00047340"/>
    </source>
</evidence>
<dbReference type="FunFam" id="3.40.50.10210:FF:000001">
    <property type="entry name" value="Nicotinate-nucleotide--dimethylbenzimidazole phosphoribosyltransferase"/>
    <property type="match status" value="1"/>
</dbReference>
<dbReference type="InterPro" id="IPR017846">
    <property type="entry name" value="Nict_dMeBzImd_PRibTrfase_bact"/>
</dbReference>
<dbReference type="OrthoDB" id="9781491at2"/>
<evidence type="ECO:0000256" key="4">
    <source>
        <dbReference type="ARBA" id="ARBA00011991"/>
    </source>
</evidence>
<dbReference type="GO" id="GO:0008939">
    <property type="term" value="F:nicotinate-nucleotide-dimethylbenzimidazole phosphoribosyltransferase activity"/>
    <property type="evidence" value="ECO:0007669"/>
    <property type="project" value="UniProtKB-UniRule"/>
</dbReference>
<proteinExistence type="inferred from homology"/>
<dbReference type="PANTHER" id="PTHR43463:SF1">
    <property type="entry name" value="NICOTINATE-NUCLEOTIDE--DIMETHYLBENZIMIDAZOLE PHOSPHORIBOSYLTRANSFERASE"/>
    <property type="match status" value="1"/>
</dbReference>
<keyword evidence="13" id="KW-1185">Reference proteome</keyword>
<dbReference type="GO" id="GO:0009236">
    <property type="term" value="P:cobalamin biosynthetic process"/>
    <property type="evidence" value="ECO:0007669"/>
    <property type="project" value="UniProtKB-UniRule"/>
</dbReference>
<dbReference type="Pfam" id="PF02277">
    <property type="entry name" value="DBI_PRT"/>
    <property type="match status" value="1"/>
</dbReference>
<dbReference type="NCBIfam" id="NF000996">
    <property type="entry name" value="PRK00105.1"/>
    <property type="match status" value="1"/>
</dbReference>
<evidence type="ECO:0000256" key="1">
    <source>
        <dbReference type="ARBA" id="ARBA00002197"/>
    </source>
</evidence>
<comment type="catalytic activity">
    <reaction evidence="10 11">
        <text>5,6-dimethylbenzimidazole + nicotinate beta-D-ribonucleotide = alpha-ribazole 5'-phosphate + nicotinate + H(+)</text>
        <dbReference type="Rhea" id="RHEA:11196"/>
        <dbReference type="ChEBI" id="CHEBI:15378"/>
        <dbReference type="ChEBI" id="CHEBI:15890"/>
        <dbReference type="ChEBI" id="CHEBI:32544"/>
        <dbReference type="ChEBI" id="CHEBI:57502"/>
        <dbReference type="ChEBI" id="CHEBI:57918"/>
        <dbReference type="EC" id="2.4.2.21"/>
    </reaction>
</comment>
<evidence type="ECO:0000256" key="9">
    <source>
        <dbReference type="ARBA" id="ARBA00030686"/>
    </source>
</evidence>
<feature type="active site" description="Proton acceptor" evidence="11">
    <location>
        <position position="316"/>
    </location>
</feature>
<evidence type="ECO:0000256" key="6">
    <source>
        <dbReference type="ARBA" id="ARBA00022573"/>
    </source>
</evidence>
<dbReference type="InterPro" id="IPR003200">
    <property type="entry name" value="Nict_dMeBzImd_PRibTrfase"/>
</dbReference>
<evidence type="ECO:0000256" key="5">
    <source>
        <dbReference type="ARBA" id="ARBA00015486"/>
    </source>
</evidence>
<name>A0A4R1Q1G0_9FIRM</name>
<dbReference type="Gene3D" id="1.10.1610.10">
    <property type="match status" value="1"/>
</dbReference>
<comment type="pathway">
    <text evidence="2 11">Nucleoside biosynthesis; alpha-ribazole biosynthesis; alpha-ribazole from 5,6-dimethylbenzimidazole: step 1/2.</text>
</comment>
<evidence type="ECO:0000313" key="12">
    <source>
        <dbReference type="EMBL" id="TCL38126.1"/>
    </source>
</evidence>
<dbReference type="HAMAP" id="MF_00230">
    <property type="entry name" value="CobT"/>
    <property type="match status" value="1"/>
</dbReference>
<keyword evidence="8 11" id="KW-0808">Transferase</keyword>
<comment type="function">
    <text evidence="1 11">Catalyzes the synthesis of alpha-ribazole-5'-phosphate from nicotinate mononucleotide (NAMN) and 5,6-dimethylbenzimidazole (DMB).</text>
</comment>
<dbReference type="Gene3D" id="3.40.50.10210">
    <property type="match status" value="1"/>
</dbReference>
<dbReference type="NCBIfam" id="TIGR03160">
    <property type="entry name" value="cobT_DBIPRT"/>
    <property type="match status" value="1"/>
</dbReference>
<keyword evidence="7 11" id="KW-0328">Glycosyltransferase</keyword>
<dbReference type="InterPro" id="IPR036087">
    <property type="entry name" value="Nict_dMeBzImd_PRibTrfase_sf"/>
</dbReference>
<organism evidence="12 13">
    <name type="scientific">Anaerospora hongkongensis</name>
    <dbReference type="NCBI Taxonomy" id="244830"/>
    <lineage>
        <taxon>Bacteria</taxon>
        <taxon>Bacillati</taxon>
        <taxon>Bacillota</taxon>
        <taxon>Negativicutes</taxon>
        <taxon>Selenomonadales</taxon>
        <taxon>Sporomusaceae</taxon>
        <taxon>Anaerospora</taxon>
    </lineage>
</organism>
<evidence type="ECO:0000256" key="3">
    <source>
        <dbReference type="ARBA" id="ARBA00007110"/>
    </source>
</evidence>